<gene>
    <name evidence="14" type="ORF">HPG69_017540</name>
</gene>
<feature type="repeat" description="ANK" evidence="11">
    <location>
        <begin position="705"/>
        <end position="737"/>
    </location>
</feature>
<dbReference type="Pfam" id="PF00023">
    <property type="entry name" value="Ank"/>
    <property type="match status" value="1"/>
</dbReference>
<dbReference type="PROSITE" id="PS50088">
    <property type="entry name" value="ANK_REPEAT"/>
    <property type="match status" value="3"/>
</dbReference>
<protein>
    <recommendedName>
        <fullName evidence="10">M-phase phosphoprotein 8</fullName>
    </recommendedName>
</protein>
<dbReference type="InterPro" id="IPR000953">
    <property type="entry name" value="Chromo/chromo_shadow_dom"/>
</dbReference>
<evidence type="ECO:0000313" key="14">
    <source>
        <dbReference type="EMBL" id="KAF5916306.1"/>
    </source>
</evidence>
<evidence type="ECO:0000256" key="12">
    <source>
        <dbReference type="SAM" id="MobiDB-lite"/>
    </source>
</evidence>
<organism evidence="14 15">
    <name type="scientific">Diceros bicornis minor</name>
    <name type="common">South-central black rhinoceros</name>
    <dbReference type="NCBI Taxonomy" id="77932"/>
    <lineage>
        <taxon>Eukaryota</taxon>
        <taxon>Metazoa</taxon>
        <taxon>Chordata</taxon>
        <taxon>Craniata</taxon>
        <taxon>Vertebrata</taxon>
        <taxon>Euteleostomi</taxon>
        <taxon>Mammalia</taxon>
        <taxon>Eutheria</taxon>
        <taxon>Laurasiatheria</taxon>
        <taxon>Perissodactyla</taxon>
        <taxon>Rhinocerotidae</taxon>
        <taxon>Diceros</taxon>
    </lineage>
</organism>
<reference evidence="14 15" key="1">
    <citation type="journal article" date="2020" name="Mol. Biol. Evol.">
        <title>Interspecific Gene Flow and the Evolution of Specialization in Black and White Rhinoceros.</title>
        <authorList>
            <person name="Moodley Y."/>
            <person name="Westbury M.V."/>
            <person name="Russo I.M."/>
            <person name="Gopalakrishnan S."/>
            <person name="Rakotoarivelo A."/>
            <person name="Olsen R.A."/>
            <person name="Prost S."/>
            <person name="Tunstall T."/>
            <person name="Ryder O.A."/>
            <person name="Dalen L."/>
            <person name="Bruford M.W."/>
        </authorList>
    </citation>
    <scope>NUCLEOTIDE SEQUENCE [LARGE SCALE GENOMIC DNA]</scope>
    <source>
        <strain evidence="14">SBR-YM</strain>
        <tissue evidence="14">Skin</tissue>
    </source>
</reference>
<dbReference type="PANTHER" id="PTHR24166:SF47">
    <property type="entry name" value="M-PHASE PHOSPHOPROTEIN 8"/>
    <property type="match status" value="1"/>
</dbReference>
<evidence type="ECO:0000256" key="8">
    <source>
        <dbReference type="ARBA" id="ARBA00023163"/>
    </source>
</evidence>
<dbReference type="SMART" id="SM00298">
    <property type="entry name" value="CHROMO"/>
    <property type="match status" value="1"/>
</dbReference>
<evidence type="ECO:0000256" key="1">
    <source>
        <dbReference type="ARBA" id="ARBA00004123"/>
    </source>
</evidence>
<dbReference type="InterPro" id="IPR016197">
    <property type="entry name" value="Chromo-like_dom_sf"/>
</dbReference>
<keyword evidence="7 11" id="KW-0040">ANK repeat</keyword>
<dbReference type="InterPro" id="IPR050889">
    <property type="entry name" value="Dendritic_Spine_Reg/Scaffold"/>
</dbReference>
<feature type="compositionally biased region" description="Basic and acidic residues" evidence="12">
    <location>
        <begin position="312"/>
        <end position="373"/>
    </location>
</feature>
<dbReference type="Pfam" id="PF00385">
    <property type="entry name" value="Chromo"/>
    <property type="match status" value="1"/>
</dbReference>
<keyword evidence="8" id="KW-0804">Transcription</keyword>
<feature type="compositionally biased region" description="Basic and acidic residues" evidence="12">
    <location>
        <begin position="469"/>
        <end position="482"/>
    </location>
</feature>
<evidence type="ECO:0000259" key="13">
    <source>
        <dbReference type="PROSITE" id="PS50013"/>
    </source>
</evidence>
<keyword evidence="5" id="KW-0677">Repeat</keyword>
<accession>A0A7J7ELK7</accession>
<dbReference type="InterPro" id="IPR002110">
    <property type="entry name" value="Ankyrin_rpt"/>
</dbReference>
<evidence type="ECO:0000256" key="9">
    <source>
        <dbReference type="ARBA" id="ARBA00023242"/>
    </source>
</evidence>
<dbReference type="InterPro" id="IPR036770">
    <property type="entry name" value="Ankyrin_rpt-contain_sf"/>
</dbReference>
<evidence type="ECO:0000256" key="6">
    <source>
        <dbReference type="ARBA" id="ARBA00023015"/>
    </source>
</evidence>
<feature type="compositionally biased region" description="Polar residues" evidence="12">
    <location>
        <begin position="230"/>
        <end position="246"/>
    </location>
</feature>
<dbReference type="PROSITE" id="PS50013">
    <property type="entry name" value="CHROMO_2"/>
    <property type="match status" value="1"/>
</dbReference>
<dbReference type="SUPFAM" id="SSF48403">
    <property type="entry name" value="Ankyrin repeat"/>
    <property type="match status" value="1"/>
</dbReference>
<name>A0A7J7ELK7_DICBM</name>
<feature type="compositionally biased region" description="Basic and acidic residues" evidence="12">
    <location>
        <begin position="391"/>
        <end position="407"/>
    </location>
</feature>
<dbReference type="GO" id="GO:0000792">
    <property type="term" value="C:heterochromatin"/>
    <property type="evidence" value="ECO:0007669"/>
    <property type="project" value="TreeGrafter"/>
</dbReference>
<evidence type="ECO:0000256" key="2">
    <source>
        <dbReference type="ARBA" id="ARBA00004286"/>
    </source>
</evidence>
<feature type="region of interest" description="Disordered" evidence="12">
    <location>
        <begin position="312"/>
        <end position="544"/>
    </location>
</feature>
<proteinExistence type="predicted"/>
<comment type="subcellular location">
    <subcellularLocation>
        <location evidence="2">Chromosome</location>
    </subcellularLocation>
    <subcellularLocation>
        <location evidence="1">Nucleus</location>
    </subcellularLocation>
</comment>
<evidence type="ECO:0000256" key="4">
    <source>
        <dbReference type="ARBA" id="ARBA00022553"/>
    </source>
</evidence>
<dbReference type="PROSITE" id="PS50297">
    <property type="entry name" value="ANK_REP_REGION"/>
    <property type="match status" value="2"/>
</dbReference>
<dbReference type="PANTHER" id="PTHR24166">
    <property type="entry name" value="ROLLING PEBBLES, ISOFORM B"/>
    <property type="match status" value="1"/>
</dbReference>
<comment type="caution">
    <text evidence="14">The sequence shown here is derived from an EMBL/GenBank/DDBJ whole genome shotgun (WGS) entry which is preliminary data.</text>
</comment>
<dbReference type="Pfam" id="PF12796">
    <property type="entry name" value="Ank_2"/>
    <property type="match status" value="1"/>
</dbReference>
<feature type="region of interest" description="Disordered" evidence="12">
    <location>
        <begin position="230"/>
        <end position="299"/>
    </location>
</feature>
<dbReference type="FunFam" id="1.25.40.20:FF:000132">
    <property type="entry name" value="M-phase phosphoprotein 8 isoform X1"/>
    <property type="match status" value="1"/>
</dbReference>
<evidence type="ECO:0000256" key="11">
    <source>
        <dbReference type="PROSITE-ProRule" id="PRU00023"/>
    </source>
</evidence>
<feature type="repeat" description="ANK" evidence="11">
    <location>
        <begin position="738"/>
        <end position="770"/>
    </location>
</feature>
<feature type="compositionally biased region" description="Basic and acidic residues" evidence="12">
    <location>
        <begin position="442"/>
        <end position="462"/>
    </location>
</feature>
<dbReference type="SMART" id="SM00248">
    <property type="entry name" value="ANK"/>
    <property type="match status" value="4"/>
</dbReference>
<keyword evidence="6" id="KW-0805">Transcription regulation</keyword>
<keyword evidence="4" id="KW-0597">Phosphoprotein</keyword>
<evidence type="ECO:0000256" key="3">
    <source>
        <dbReference type="ARBA" id="ARBA00022454"/>
    </source>
</evidence>
<dbReference type="GO" id="GO:0005654">
    <property type="term" value="C:nucleoplasm"/>
    <property type="evidence" value="ECO:0007669"/>
    <property type="project" value="UniProtKB-ARBA"/>
</dbReference>
<dbReference type="FunFam" id="2.40.50.40:FF:000022">
    <property type="entry name" value="M-phase phosphoprotein 8"/>
    <property type="match status" value="1"/>
</dbReference>
<evidence type="ECO:0000256" key="5">
    <source>
        <dbReference type="ARBA" id="ARBA00022737"/>
    </source>
</evidence>
<dbReference type="SUPFAM" id="SSF54160">
    <property type="entry name" value="Chromo domain-like"/>
    <property type="match status" value="1"/>
</dbReference>
<dbReference type="Proteomes" id="UP000551758">
    <property type="component" value="Unassembled WGS sequence"/>
</dbReference>
<dbReference type="EMBL" id="JACDTQ010002715">
    <property type="protein sequence ID" value="KAF5916306.1"/>
    <property type="molecule type" value="Genomic_DNA"/>
</dbReference>
<dbReference type="PROSITE" id="PS00598">
    <property type="entry name" value="CHROMO_1"/>
    <property type="match status" value="1"/>
</dbReference>
<dbReference type="AlphaFoldDB" id="A0A7J7ELK7"/>
<evidence type="ECO:0000256" key="7">
    <source>
        <dbReference type="ARBA" id="ARBA00023043"/>
    </source>
</evidence>
<evidence type="ECO:0000256" key="10">
    <source>
        <dbReference type="ARBA" id="ARBA00074768"/>
    </source>
</evidence>
<dbReference type="GO" id="GO:0003682">
    <property type="term" value="F:chromatin binding"/>
    <property type="evidence" value="ECO:0007669"/>
    <property type="project" value="TreeGrafter"/>
</dbReference>
<keyword evidence="15" id="KW-1185">Reference proteome</keyword>
<feature type="region of interest" description="Disordered" evidence="12">
    <location>
        <begin position="65"/>
        <end position="107"/>
    </location>
</feature>
<keyword evidence="3" id="KW-0158">Chromosome</keyword>
<feature type="domain" description="Chromo" evidence="13">
    <location>
        <begin position="110"/>
        <end position="223"/>
    </location>
</feature>
<evidence type="ECO:0000313" key="15">
    <source>
        <dbReference type="Proteomes" id="UP000551758"/>
    </source>
</evidence>
<feature type="repeat" description="ANK" evidence="11">
    <location>
        <begin position="771"/>
        <end position="803"/>
    </location>
</feature>
<keyword evidence="9" id="KW-0539">Nucleus</keyword>
<dbReference type="InterPro" id="IPR023780">
    <property type="entry name" value="Chromo_domain"/>
</dbReference>
<feature type="compositionally biased region" description="Basic and acidic residues" evidence="12">
    <location>
        <begin position="264"/>
        <end position="274"/>
    </location>
</feature>
<dbReference type="Gene3D" id="1.25.40.20">
    <property type="entry name" value="Ankyrin repeat-containing domain"/>
    <property type="match status" value="1"/>
</dbReference>
<sequence length="997" mass="111211">MCTSLQGPEPAIGAFPSSRCRADWGRVRGASGSRGVCRSGFSSAVCGAAVMAAAAEGASVTAVPVSGADSKGESPEVEGEGVGAAGEEKDAAAGGAEAVGDSEEDGEDVFEVEKILDMKTEGVRVGPGRAALRAVRTRAGGARPVRGAPPGVAKGGVAGREEAVWEAVCGGQEGRTGTILYKVRWKGYTSDDDTWEPEVHLEDCKEVLLEFRKKITDNKAKPVKKDIQRLSLNNDIFEANSDSDQQSETKEDTSPKKKKKKLRHREEKSPDDLKKKKAKTGKLKDKPKPDLESSSESLVFDLRTKKRILEAKEELKESKKPKKDDVKETKELKKVKKGEVRDLKTKIREDPKENRKTKKEKYVDSHLESESHVLNESPFQEDDSEELYSGSREEKQKIKSAKEKAEQDAIQDTIFDKQLDGTVSADEDADGKAKRKKKKLRKTEELKESRKLENKNLFLEKKNIHKKQRNQDKGKSTTELDKLTAASGQTQKSSRLGGEERNLRSSDSAGEEKETKKNEPKEKYQKRPDLDKEEKSRKEPKGLKTFKEIRNAFDLFKLTPEEKTDFPENNRKREEIPLDCTITEDHKTKENKQLLKERRNTRDETDTWAYIAAEGDQEVLDSVCQGDENSDARQQILSLGMDLQLEWMKLEDFQKHLDGEDENFATADAVPSNLLRDAVKNGDYITVKVALNSNEEYNLDQEDSSGMTLVMLAAAGGQDDLLRLLIRKGAKVNGRQKNGTTALIHAAEKNFLTTVAILLEAGAFVNVQQSNGETALMKACKRGNSDIARLVIECGADCNILSKHQNSALHFAKQCNNVLVYDLLKNHLETLSRVAEETIRDYFEARLALLEPIFPIACHRLCEGPDFSTDFNYKPPQNIPEGSGILLFIFHANFLGKEVIARLCGPCSVQAVVLNDKFQLPVFLDSHFVYSFSPVAGLNKLFIRLTEAPSAKFKAYHLLDSFIHGSMNFRSNSNETTLPSYKEQWGMNQKTIILKFM</sequence>
<dbReference type="Gene3D" id="2.40.50.40">
    <property type="match status" value="1"/>
</dbReference>
<feature type="compositionally biased region" description="Basic and acidic residues" evidence="12">
    <location>
        <begin position="497"/>
        <end position="544"/>
    </location>
</feature>
<dbReference type="InterPro" id="IPR023779">
    <property type="entry name" value="Chromodomain_CS"/>
</dbReference>
<feature type="compositionally biased region" description="Basic and acidic residues" evidence="12">
    <location>
        <begin position="282"/>
        <end position="291"/>
    </location>
</feature>